<evidence type="ECO:0000256" key="3">
    <source>
        <dbReference type="RuleBase" id="RU362073"/>
    </source>
</evidence>
<keyword evidence="6" id="KW-0282">Flagellum</keyword>
<evidence type="ECO:0000313" key="7">
    <source>
        <dbReference type="Proteomes" id="UP000528286"/>
    </source>
</evidence>
<comment type="caution">
    <text evidence="6">The sequence shown here is derived from an EMBL/GenBank/DDBJ whole genome shotgun (WGS) entry which is preliminary data.</text>
</comment>
<evidence type="ECO:0000256" key="2">
    <source>
        <dbReference type="ARBA" id="ARBA00023143"/>
    </source>
</evidence>
<organism evidence="6 7">
    <name type="scientific">Gellertiella hungarica</name>
    <dbReference type="NCBI Taxonomy" id="1572859"/>
    <lineage>
        <taxon>Bacteria</taxon>
        <taxon>Pseudomonadati</taxon>
        <taxon>Pseudomonadota</taxon>
        <taxon>Alphaproteobacteria</taxon>
        <taxon>Hyphomicrobiales</taxon>
        <taxon>Rhizobiaceae</taxon>
        <taxon>Gellertiella</taxon>
    </lineage>
</organism>
<evidence type="ECO:0000256" key="1">
    <source>
        <dbReference type="ARBA" id="ARBA00005709"/>
    </source>
</evidence>
<keyword evidence="3" id="KW-0964">Secreted</keyword>
<comment type="subcellular location">
    <subcellularLocation>
        <location evidence="3">Secreted</location>
    </subcellularLocation>
    <subcellularLocation>
        <location evidence="3">Bacterial flagellum</location>
    </subcellularLocation>
</comment>
<reference evidence="6 7" key="1">
    <citation type="submission" date="2020-08" db="EMBL/GenBank/DDBJ databases">
        <title>Genomic Encyclopedia of Type Strains, Phase IV (KMG-IV): sequencing the most valuable type-strain genomes for metagenomic binning, comparative biology and taxonomic classification.</title>
        <authorList>
            <person name="Goeker M."/>
        </authorList>
    </citation>
    <scope>NUCLEOTIDE SEQUENCE [LARGE SCALE GENOMIC DNA]</scope>
    <source>
        <strain evidence="6 7">DSM 29853</strain>
    </source>
</reference>
<dbReference type="SUPFAM" id="SSF64518">
    <property type="entry name" value="Phase 1 flagellin"/>
    <property type="match status" value="1"/>
</dbReference>
<dbReference type="Proteomes" id="UP000528286">
    <property type="component" value="Unassembled WGS sequence"/>
</dbReference>
<sequence>MSSLLTNSAALAALQTLRTIDNNLNTTQERISSGFKVGNAADNAAYWSIATTMRSDHGALSTTVDALGLGSAKTDTAYAGLDQVRSLLDKIKSKLVAASQPGVDKEKVSAEVEELKKQIFSVTLSSSFSGENWVYNSDSDTMPVKQLVGSFTRSDSGSTSIQTIDYDASQSILIDIGDVQRGVLTMDTEVTDPDGTTTNDFFLIDPGAATGANGNEIKLTSATSADDLRRMRDAVEIMLAKVIDSASTLGAIKTRIDSQSDFVKNLVSTIEKGVGRLVDADMNEESTRLKALQTQQQLGIQALSIANTNAQNILQLFK</sequence>
<evidence type="ECO:0000313" key="6">
    <source>
        <dbReference type="EMBL" id="MBB4064127.1"/>
    </source>
</evidence>
<dbReference type="InterPro" id="IPR001029">
    <property type="entry name" value="Flagellin_N"/>
</dbReference>
<name>A0A7W6J4W3_9HYPH</name>
<dbReference type="Pfam" id="PF00669">
    <property type="entry name" value="Flagellin_N"/>
    <property type="match status" value="1"/>
</dbReference>
<gene>
    <name evidence="6" type="ORF">GGR23_001304</name>
</gene>
<keyword evidence="6" id="KW-0969">Cilium</keyword>
<dbReference type="GO" id="GO:0009288">
    <property type="term" value="C:bacterial-type flagellum"/>
    <property type="evidence" value="ECO:0007669"/>
    <property type="project" value="UniProtKB-SubCell"/>
</dbReference>
<evidence type="ECO:0000259" key="5">
    <source>
        <dbReference type="Pfam" id="PF00700"/>
    </source>
</evidence>
<comment type="function">
    <text evidence="3">Flagellin is the subunit protein which polymerizes to form the filaments of bacterial flagella.</text>
</comment>
<protein>
    <recommendedName>
        <fullName evidence="3">Flagellin</fullName>
    </recommendedName>
</protein>
<evidence type="ECO:0000259" key="4">
    <source>
        <dbReference type="Pfam" id="PF00669"/>
    </source>
</evidence>
<dbReference type="AlphaFoldDB" id="A0A7W6J4W3"/>
<dbReference type="InterPro" id="IPR001492">
    <property type="entry name" value="Flagellin"/>
</dbReference>
<dbReference type="PANTHER" id="PTHR42792">
    <property type="entry name" value="FLAGELLIN"/>
    <property type="match status" value="1"/>
</dbReference>
<feature type="domain" description="Flagellin N-terminal" evidence="4">
    <location>
        <begin position="6"/>
        <end position="134"/>
    </location>
</feature>
<keyword evidence="6" id="KW-0966">Cell projection</keyword>
<dbReference type="EMBL" id="JACIEZ010000002">
    <property type="protein sequence ID" value="MBB4064127.1"/>
    <property type="molecule type" value="Genomic_DNA"/>
</dbReference>
<dbReference type="Pfam" id="PF00700">
    <property type="entry name" value="Flagellin_C"/>
    <property type="match status" value="1"/>
</dbReference>
<keyword evidence="2 3" id="KW-0975">Bacterial flagellum</keyword>
<dbReference type="InterPro" id="IPR046358">
    <property type="entry name" value="Flagellin_C"/>
</dbReference>
<accession>A0A7W6J4W3</accession>
<dbReference type="PRINTS" id="PR00207">
    <property type="entry name" value="FLAGELLIN"/>
</dbReference>
<dbReference type="PANTHER" id="PTHR42792:SF2">
    <property type="entry name" value="FLAGELLIN"/>
    <property type="match status" value="1"/>
</dbReference>
<dbReference type="GO" id="GO:0005576">
    <property type="term" value="C:extracellular region"/>
    <property type="evidence" value="ECO:0007669"/>
    <property type="project" value="UniProtKB-SubCell"/>
</dbReference>
<keyword evidence="7" id="KW-1185">Reference proteome</keyword>
<feature type="domain" description="Flagellin C-terminal" evidence="5">
    <location>
        <begin position="234"/>
        <end position="317"/>
    </location>
</feature>
<dbReference type="Gene3D" id="1.20.1330.10">
    <property type="entry name" value="f41 fragment of flagellin, N-terminal domain"/>
    <property type="match status" value="1"/>
</dbReference>
<proteinExistence type="inferred from homology"/>
<dbReference type="GO" id="GO:0005198">
    <property type="term" value="F:structural molecule activity"/>
    <property type="evidence" value="ECO:0007669"/>
    <property type="project" value="UniProtKB-UniRule"/>
</dbReference>
<comment type="similarity">
    <text evidence="1 3">Belongs to the bacterial flagellin family.</text>
</comment>
<dbReference type="RefSeq" id="WP_183365365.1">
    <property type="nucleotide sequence ID" value="NZ_JACIEZ010000002.1"/>
</dbReference>